<organism evidence="3">
    <name type="scientific">Phytophthora nicotianae</name>
    <name type="common">Potato buckeye rot agent</name>
    <name type="synonym">Phytophthora parasitica</name>
    <dbReference type="NCBI Taxonomy" id="4792"/>
    <lineage>
        <taxon>Eukaryota</taxon>
        <taxon>Sar</taxon>
        <taxon>Stramenopiles</taxon>
        <taxon>Oomycota</taxon>
        <taxon>Peronosporomycetes</taxon>
        <taxon>Peronosporales</taxon>
        <taxon>Peronosporaceae</taxon>
        <taxon>Phytophthora</taxon>
    </lineage>
</organism>
<evidence type="ECO:0000313" key="3">
    <source>
        <dbReference type="EMBL" id="ETM42372.1"/>
    </source>
</evidence>
<sequence length="144" mass="16329">MEIWLPRPLSKSGVVLLRSKNIQGQTHVTVRPNFIRRALLWLIHHNPLYRDVHISKDNLAILEKFGEDIPRVELSEEDENQLHSIQQPTDARKYTSSSNKYWTGAAKPTTDDLSNCKTMNDIDSEITIEDSLEMQVSCSGAAVA</sequence>
<name>W2N121_PHYNI</name>
<evidence type="ECO:0000256" key="1">
    <source>
        <dbReference type="SAM" id="MobiDB-lite"/>
    </source>
</evidence>
<feature type="region of interest" description="Disordered" evidence="1">
    <location>
        <begin position="78"/>
        <end position="98"/>
    </location>
</feature>
<dbReference type="InterPro" id="IPR046700">
    <property type="entry name" value="DUF6570"/>
</dbReference>
<protein>
    <recommendedName>
        <fullName evidence="2">DUF6570 domain-containing protein</fullName>
    </recommendedName>
</protein>
<dbReference type="Proteomes" id="UP000054532">
    <property type="component" value="Unassembled WGS sequence"/>
</dbReference>
<dbReference type="EMBL" id="KI693808">
    <property type="protein sequence ID" value="ETM42372.1"/>
    <property type="molecule type" value="Genomic_DNA"/>
</dbReference>
<accession>W2N121</accession>
<dbReference type="AlphaFoldDB" id="W2N121"/>
<proteinExistence type="predicted"/>
<feature type="domain" description="DUF6570" evidence="2">
    <location>
        <begin position="22"/>
        <end position="60"/>
    </location>
</feature>
<dbReference type="Pfam" id="PF20209">
    <property type="entry name" value="DUF6570"/>
    <property type="match status" value="1"/>
</dbReference>
<gene>
    <name evidence="3" type="ORF">L914_11959</name>
</gene>
<evidence type="ECO:0000259" key="2">
    <source>
        <dbReference type="Pfam" id="PF20209"/>
    </source>
</evidence>
<feature type="compositionally biased region" description="Polar residues" evidence="1">
    <location>
        <begin position="82"/>
        <end position="98"/>
    </location>
</feature>
<reference evidence="3" key="1">
    <citation type="submission" date="2013-11" db="EMBL/GenBank/DDBJ databases">
        <title>The Genome Sequence of Phytophthora parasitica IAC_01/95.</title>
        <authorList>
            <consortium name="The Broad Institute Genomics Platform"/>
            <person name="Russ C."/>
            <person name="Tyler B."/>
            <person name="Panabieres F."/>
            <person name="Shan W."/>
            <person name="Tripathy S."/>
            <person name="Grunwald N."/>
            <person name="Machado M."/>
            <person name="Johnson C.S."/>
            <person name="Arredondo F."/>
            <person name="Hong C."/>
            <person name="Coffey M."/>
            <person name="Young S.K."/>
            <person name="Zeng Q."/>
            <person name="Gargeya S."/>
            <person name="Fitzgerald M."/>
            <person name="Abouelleil A."/>
            <person name="Alvarado L."/>
            <person name="Chapman S.B."/>
            <person name="Gainer-Dewar J."/>
            <person name="Goldberg J."/>
            <person name="Griggs A."/>
            <person name="Gujja S."/>
            <person name="Hansen M."/>
            <person name="Howarth C."/>
            <person name="Imamovic A."/>
            <person name="Ireland A."/>
            <person name="Larimer J."/>
            <person name="McCowan C."/>
            <person name="Murphy C."/>
            <person name="Pearson M."/>
            <person name="Poon T.W."/>
            <person name="Priest M."/>
            <person name="Roberts A."/>
            <person name="Saif S."/>
            <person name="Shea T."/>
            <person name="Sykes S."/>
            <person name="Wortman J."/>
            <person name="Nusbaum C."/>
            <person name="Birren B."/>
        </authorList>
    </citation>
    <scope>NUCLEOTIDE SEQUENCE [LARGE SCALE GENOMIC DNA]</scope>
    <source>
        <strain evidence="3">IAC_01/95</strain>
    </source>
</reference>